<proteinExistence type="predicted"/>
<reference evidence="2" key="1">
    <citation type="submission" date="2022-11" db="UniProtKB">
        <authorList>
            <consortium name="WormBaseParasite"/>
        </authorList>
    </citation>
    <scope>IDENTIFICATION</scope>
</reference>
<evidence type="ECO:0000313" key="2">
    <source>
        <dbReference type="WBParaSite" id="PgR132X_g004_t01"/>
    </source>
</evidence>
<protein>
    <submittedName>
        <fullName evidence="2">DUF202 domain-containing protein</fullName>
    </submittedName>
</protein>
<accession>A0A915CF31</accession>
<dbReference type="WBParaSite" id="PgR132X_g004_t01">
    <property type="protein sequence ID" value="PgR132X_g004_t01"/>
    <property type="gene ID" value="PgR132X_g004"/>
</dbReference>
<keyword evidence="1" id="KW-1185">Reference proteome</keyword>
<sequence>MCIIERSLLPQGLFCGHRSATFEADPQPYAAIAQEGLAVAVDEPLRSNLNIIAEERAFLNWTSLAILGLMLVSIRTGRGHILARKTRETVKTEAGLPRAAVAAGLYHVGARPFAA</sequence>
<name>A0A915CF31_PARUN</name>
<dbReference type="Proteomes" id="UP000887569">
    <property type="component" value="Unplaced"/>
</dbReference>
<evidence type="ECO:0000313" key="1">
    <source>
        <dbReference type="Proteomes" id="UP000887569"/>
    </source>
</evidence>
<dbReference type="AlphaFoldDB" id="A0A915CF31"/>
<organism evidence="1 2">
    <name type="scientific">Parascaris univalens</name>
    <name type="common">Nematode worm</name>
    <dbReference type="NCBI Taxonomy" id="6257"/>
    <lineage>
        <taxon>Eukaryota</taxon>
        <taxon>Metazoa</taxon>
        <taxon>Ecdysozoa</taxon>
        <taxon>Nematoda</taxon>
        <taxon>Chromadorea</taxon>
        <taxon>Rhabditida</taxon>
        <taxon>Spirurina</taxon>
        <taxon>Ascaridomorpha</taxon>
        <taxon>Ascaridoidea</taxon>
        <taxon>Ascarididae</taxon>
        <taxon>Parascaris</taxon>
    </lineage>
</organism>